<dbReference type="RefSeq" id="WP_311699873.1">
    <property type="nucleotide sequence ID" value="NZ_JAVREY010000074.1"/>
</dbReference>
<dbReference type="InterPro" id="IPR002347">
    <property type="entry name" value="SDR_fam"/>
</dbReference>
<dbReference type="PANTHER" id="PTHR24320">
    <property type="entry name" value="RETINOL DEHYDROGENASE"/>
    <property type="match status" value="1"/>
</dbReference>
<keyword evidence="2" id="KW-0560">Oxidoreductase</keyword>
<gene>
    <name evidence="3" type="ORF">RM764_36490</name>
</gene>
<evidence type="ECO:0000256" key="1">
    <source>
        <dbReference type="ARBA" id="ARBA00006484"/>
    </source>
</evidence>
<dbReference type="PANTHER" id="PTHR24320:SF227">
    <property type="entry name" value="RETINOL DEHYDROGENASE 11"/>
    <property type="match status" value="1"/>
</dbReference>
<keyword evidence="4" id="KW-1185">Reference proteome</keyword>
<dbReference type="EMBL" id="JAVREY010000074">
    <property type="protein sequence ID" value="MDT0468429.1"/>
    <property type="molecule type" value="Genomic_DNA"/>
</dbReference>
<evidence type="ECO:0000313" key="3">
    <source>
        <dbReference type="EMBL" id="MDT0468429.1"/>
    </source>
</evidence>
<sequence length="156" mass="16619">MTRDRISSSFNATSTAAEVVDGIDLHGKQMIVTGGSSGIGIETARALATAGAAVVIAVRNPEAGRSVADKINTRLDSPRVTVAELDLADLSSVRRFGTEWGRLVRTAEAEQLQHLVEDDPVARELTINNSLISLGCAGRRMDAVPRWLRAGRGRSP</sequence>
<accession>A0ABU2U5I2</accession>
<organism evidence="3 4">
    <name type="scientific">Streptomyces gibsoniae</name>
    <dbReference type="NCBI Taxonomy" id="3075529"/>
    <lineage>
        <taxon>Bacteria</taxon>
        <taxon>Bacillati</taxon>
        <taxon>Actinomycetota</taxon>
        <taxon>Actinomycetes</taxon>
        <taxon>Kitasatosporales</taxon>
        <taxon>Streptomycetaceae</taxon>
        <taxon>Streptomyces</taxon>
    </lineage>
</organism>
<evidence type="ECO:0000313" key="4">
    <source>
        <dbReference type="Proteomes" id="UP001183809"/>
    </source>
</evidence>
<proteinExistence type="inferred from homology"/>
<reference evidence="4" key="1">
    <citation type="submission" date="2023-07" db="EMBL/GenBank/DDBJ databases">
        <title>30 novel species of actinomycetes from the DSMZ collection.</title>
        <authorList>
            <person name="Nouioui I."/>
        </authorList>
    </citation>
    <scope>NUCLEOTIDE SEQUENCE [LARGE SCALE GENOMIC DNA]</scope>
    <source>
        <strain evidence="4">DSM 41699</strain>
    </source>
</reference>
<protein>
    <submittedName>
        <fullName evidence="3">SDR family NAD(P)-dependent oxidoreductase</fullName>
    </submittedName>
</protein>
<evidence type="ECO:0000256" key="2">
    <source>
        <dbReference type="ARBA" id="ARBA00023002"/>
    </source>
</evidence>
<comment type="caution">
    <text evidence="3">The sequence shown here is derived from an EMBL/GenBank/DDBJ whole genome shotgun (WGS) entry which is preliminary data.</text>
</comment>
<dbReference type="SUPFAM" id="SSF51735">
    <property type="entry name" value="NAD(P)-binding Rossmann-fold domains"/>
    <property type="match status" value="1"/>
</dbReference>
<comment type="similarity">
    <text evidence="1">Belongs to the short-chain dehydrogenases/reductases (SDR) family.</text>
</comment>
<dbReference type="Pfam" id="PF00106">
    <property type="entry name" value="adh_short"/>
    <property type="match status" value="1"/>
</dbReference>
<dbReference type="Proteomes" id="UP001183809">
    <property type="component" value="Unassembled WGS sequence"/>
</dbReference>
<dbReference type="InterPro" id="IPR036291">
    <property type="entry name" value="NAD(P)-bd_dom_sf"/>
</dbReference>
<name>A0ABU2U5I2_9ACTN</name>
<dbReference type="Gene3D" id="3.40.50.720">
    <property type="entry name" value="NAD(P)-binding Rossmann-like Domain"/>
    <property type="match status" value="1"/>
</dbReference>